<sequence>MIPGGGVFAKYLVDISKFNVDSAVLGKGACGVVHKGKTPPTKKHPEPMDCAVKYLNAGSIKTNQEQMKFHNEIGCQVSLKHVAILPLIGYSIPFMGHGHYAVVTQLMKNGSLFDLIQKVGAGNAPDEWDTIRAINIFGIAAGMAYVHQKNIIHRDLKTENVMLDENYYPKIADFGLSKVFEEGTQNQIEQTLNIGTPTYMAPEIIEGDTHYSNKVDVFAYSIILYELMTNNKPWSDKGNLTTFNLLKYVSEGQRPTIRDREIPELYVELINYCWDSNPENRPTFLQMVKGFMDHQEEYFDMTLVDEEKFQDYIEAATKDLDFSKLSEEEEKGE</sequence>
<evidence type="ECO:0000313" key="3">
    <source>
        <dbReference type="Proteomes" id="UP001470230"/>
    </source>
</evidence>
<dbReference type="EMBL" id="JAPFFF010000006">
    <property type="protein sequence ID" value="KAK8887925.1"/>
    <property type="molecule type" value="Genomic_DNA"/>
</dbReference>
<dbReference type="PRINTS" id="PR00109">
    <property type="entry name" value="TYRKINASE"/>
</dbReference>
<keyword evidence="3" id="KW-1185">Reference proteome</keyword>
<proteinExistence type="predicted"/>
<dbReference type="InterPro" id="IPR050167">
    <property type="entry name" value="Ser_Thr_protein_kinase"/>
</dbReference>
<dbReference type="InterPro" id="IPR008271">
    <property type="entry name" value="Ser/Thr_kinase_AS"/>
</dbReference>
<dbReference type="InterPro" id="IPR011009">
    <property type="entry name" value="Kinase-like_dom_sf"/>
</dbReference>
<accession>A0ABR2K9X8</accession>
<dbReference type="SUPFAM" id="SSF56112">
    <property type="entry name" value="Protein kinase-like (PK-like)"/>
    <property type="match status" value="1"/>
</dbReference>
<organism evidence="2 3">
    <name type="scientific">Tritrichomonas musculus</name>
    <dbReference type="NCBI Taxonomy" id="1915356"/>
    <lineage>
        <taxon>Eukaryota</taxon>
        <taxon>Metamonada</taxon>
        <taxon>Parabasalia</taxon>
        <taxon>Tritrichomonadida</taxon>
        <taxon>Tritrichomonadidae</taxon>
        <taxon>Tritrichomonas</taxon>
    </lineage>
</organism>
<dbReference type="PANTHER" id="PTHR23257">
    <property type="entry name" value="SERINE-THREONINE PROTEIN KINASE"/>
    <property type="match status" value="1"/>
</dbReference>
<evidence type="ECO:0000313" key="2">
    <source>
        <dbReference type="EMBL" id="KAK8887925.1"/>
    </source>
</evidence>
<dbReference type="Pfam" id="PF07714">
    <property type="entry name" value="PK_Tyr_Ser-Thr"/>
    <property type="match status" value="1"/>
</dbReference>
<dbReference type="InterPro" id="IPR000719">
    <property type="entry name" value="Prot_kinase_dom"/>
</dbReference>
<reference evidence="2 3" key="1">
    <citation type="submission" date="2024-04" db="EMBL/GenBank/DDBJ databases">
        <title>Tritrichomonas musculus Genome.</title>
        <authorList>
            <person name="Alves-Ferreira E."/>
            <person name="Grigg M."/>
            <person name="Lorenzi H."/>
            <person name="Galac M."/>
        </authorList>
    </citation>
    <scope>NUCLEOTIDE SEQUENCE [LARGE SCALE GENOMIC DNA]</scope>
    <source>
        <strain evidence="2 3">EAF2021</strain>
    </source>
</reference>
<feature type="domain" description="Protein kinase" evidence="1">
    <location>
        <begin position="19"/>
        <end position="299"/>
    </location>
</feature>
<dbReference type="PROSITE" id="PS50011">
    <property type="entry name" value="PROTEIN_KINASE_DOM"/>
    <property type="match status" value="1"/>
</dbReference>
<comment type="caution">
    <text evidence="2">The sequence shown here is derived from an EMBL/GenBank/DDBJ whole genome shotgun (WGS) entry which is preliminary data.</text>
</comment>
<dbReference type="InterPro" id="IPR001245">
    <property type="entry name" value="Ser-Thr/Tyr_kinase_cat_dom"/>
</dbReference>
<dbReference type="Proteomes" id="UP001470230">
    <property type="component" value="Unassembled WGS sequence"/>
</dbReference>
<dbReference type="SMART" id="SM00220">
    <property type="entry name" value="S_TKc"/>
    <property type="match status" value="1"/>
</dbReference>
<protein>
    <recommendedName>
        <fullName evidence="1">Protein kinase domain-containing protein</fullName>
    </recommendedName>
</protein>
<name>A0ABR2K9X8_9EUKA</name>
<dbReference type="Gene3D" id="1.10.510.10">
    <property type="entry name" value="Transferase(Phosphotransferase) domain 1"/>
    <property type="match status" value="1"/>
</dbReference>
<evidence type="ECO:0000259" key="1">
    <source>
        <dbReference type="PROSITE" id="PS50011"/>
    </source>
</evidence>
<dbReference type="PANTHER" id="PTHR23257:SF958">
    <property type="entry name" value="SERINE_THREONINE-PROTEIN KINASE WNK4"/>
    <property type="match status" value="1"/>
</dbReference>
<dbReference type="PROSITE" id="PS00108">
    <property type="entry name" value="PROTEIN_KINASE_ST"/>
    <property type="match status" value="1"/>
</dbReference>
<gene>
    <name evidence="2" type="ORF">M9Y10_038984</name>
</gene>